<organism evidence="2 3">
    <name type="scientific">Luteimonas vadosa</name>
    <dbReference type="NCBI Taxonomy" id="1165507"/>
    <lineage>
        <taxon>Bacteria</taxon>
        <taxon>Pseudomonadati</taxon>
        <taxon>Pseudomonadota</taxon>
        <taxon>Gammaproteobacteria</taxon>
        <taxon>Lysobacterales</taxon>
        <taxon>Lysobacteraceae</taxon>
        <taxon>Luteimonas</taxon>
    </lineage>
</organism>
<dbReference type="EMBL" id="BAABJY010000001">
    <property type="protein sequence ID" value="GAA4853980.1"/>
    <property type="molecule type" value="Genomic_DNA"/>
</dbReference>
<evidence type="ECO:0000313" key="2">
    <source>
        <dbReference type="EMBL" id="GAA4853980.1"/>
    </source>
</evidence>
<dbReference type="RefSeq" id="WP_345293581.1">
    <property type="nucleotide sequence ID" value="NZ_BAABJY010000001.1"/>
</dbReference>
<feature type="signal peptide" evidence="1">
    <location>
        <begin position="1"/>
        <end position="24"/>
    </location>
</feature>
<proteinExistence type="predicted"/>
<evidence type="ECO:0000313" key="3">
    <source>
        <dbReference type="Proteomes" id="UP001501323"/>
    </source>
</evidence>
<reference evidence="3" key="1">
    <citation type="journal article" date="2019" name="Int. J. Syst. Evol. Microbiol.">
        <title>The Global Catalogue of Microorganisms (GCM) 10K type strain sequencing project: providing services to taxonomists for standard genome sequencing and annotation.</title>
        <authorList>
            <consortium name="The Broad Institute Genomics Platform"/>
            <consortium name="The Broad Institute Genome Sequencing Center for Infectious Disease"/>
            <person name="Wu L."/>
            <person name="Ma J."/>
        </authorList>
    </citation>
    <scope>NUCLEOTIDE SEQUENCE [LARGE SCALE GENOMIC DNA]</scope>
    <source>
        <strain evidence="3">JCM 18392</strain>
    </source>
</reference>
<feature type="chain" id="PRO_5046218293" evidence="1">
    <location>
        <begin position="25"/>
        <end position="352"/>
    </location>
</feature>
<dbReference type="Proteomes" id="UP001501323">
    <property type="component" value="Unassembled WGS sequence"/>
</dbReference>
<gene>
    <name evidence="2" type="ORF">GCM10023332_01420</name>
</gene>
<sequence length="352" mass="36823">MKAVHPLACAIATALAFAATPAIAAPPDSEPAGTKQFSTSLTPQQRGDLTRQFVLKWGAYVQTVYGIDAHTWASQMVSTFATADPVNFQQALLRSTYEGAVATLDGLGSKTSDDGVISILASSDGTVTPNALGDLDKDLVYTPIAPCRIVDTRASTPITGGTYRLFTIGGTTDFSVYGGSATDCGMTTQNPKAIVVNMTAVTPPATGYATLYPSLIATPLAASMIYQAGGVLSNAVTTRVANNDNVRLFSEHTVHYVVDLVGYYDAPYATALDCVNTTGTSINLTSADRNGNASAPACAAGYTRVAAHVGANGDFQNLFTRIQGSFYAYMYYGGSTSAEALVYSRCCRVPGR</sequence>
<protein>
    <submittedName>
        <fullName evidence="2">Uncharacterized protein</fullName>
    </submittedName>
</protein>
<comment type="caution">
    <text evidence="2">The sequence shown here is derived from an EMBL/GenBank/DDBJ whole genome shotgun (WGS) entry which is preliminary data.</text>
</comment>
<keyword evidence="1" id="KW-0732">Signal</keyword>
<accession>A0ABP9DN54</accession>
<name>A0ABP9DN54_9GAMM</name>
<keyword evidence="3" id="KW-1185">Reference proteome</keyword>
<evidence type="ECO:0000256" key="1">
    <source>
        <dbReference type="SAM" id="SignalP"/>
    </source>
</evidence>